<name>A0A410FZC0_9FLAO</name>
<dbReference type="Proteomes" id="UP000285517">
    <property type="component" value="Chromosome"/>
</dbReference>
<evidence type="ECO:0000313" key="1">
    <source>
        <dbReference type="EMBL" id="QAA80346.1"/>
    </source>
</evidence>
<proteinExistence type="predicted"/>
<organism evidence="1 2">
    <name type="scientific">Aequorivita ciconiae</name>
    <dbReference type="NCBI Taxonomy" id="2494375"/>
    <lineage>
        <taxon>Bacteria</taxon>
        <taxon>Pseudomonadati</taxon>
        <taxon>Bacteroidota</taxon>
        <taxon>Flavobacteriia</taxon>
        <taxon>Flavobacteriales</taxon>
        <taxon>Flavobacteriaceae</taxon>
        <taxon>Aequorivita</taxon>
    </lineage>
</organism>
<sequence length="364" mass="43478">MDLKKTRIEGMKIFQASPDAINNQSDERRKIVKQALKEKPLKIWERELKQHKSNLFVSNSEGAVFQATTFFHKKKIFAGIAPNLIQAYFDMAYEQIQWTDKYADTFHYIASEKFDGIKFIDTPIFNRFVQYRISSIIFLHLSVEAFINYIIPDNFIYSKTETSNSNKFQEQITKLNKENIERWVSFKEKIEEVIPELPNITFDIKKNFEIIGRILEIETIRNEIIHLKSKDSNSNMHYKKVFDFVASKDLNKYLFSVKKFINILQSDFIKIDKIQESNNTKELYIEKAEHLHIGVYFEIIKQKEKRITVFIDKWQGLTKESEYLKVVMSYLKLMEDMNLIMDYLISEERNKFRIEIFKNDEQIK</sequence>
<gene>
    <name evidence="1" type="ORF">EI546_00720</name>
</gene>
<dbReference type="OrthoDB" id="1406707at2"/>
<dbReference type="RefSeq" id="WP_128248747.1">
    <property type="nucleotide sequence ID" value="NZ_CP034951.1"/>
</dbReference>
<keyword evidence="2" id="KW-1185">Reference proteome</keyword>
<evidence type="ECO:0000313" key="2">
    <source>
        <dbReference type="Proteomes" id="UP000285517"/>
    </source>
</evidence>
<dbReference type="KEGG" id="aev:EI546_00720"/>
<dbReference type="AlphaFoldDB" id="A0A410FZC0"/>
<reference evidence="1 2" key="1">
    <citation type="submission" date="2019-01" db="EMBL/GenBank/DDBJ databases">
        <title>Complete genome sequencing of Aequorivita sp. H23M31.</title>
        <authorList>
            <person name="Bae J.-W."/>
        </authorList>
    </citation>
    <scope>NUCLEOTIDE SEQUENCE [LARGE SCALE GENOMIC DNA]</scope>
    <source>
        <strain evidence="1 2">H23M31</strain>
    </source>
</reference>
<accession>A0A410FZC0</accession>
<dbReference type="EMBL" id="CP034951">
    <property type="protein sequence ID" value="QAA80346.1"/>
    <property type="molecule type" value="Genomic_DNA"/>
</dbReference>
<protein>
    <submittedName>
        <fullName evidence="1">Uncharacterized protein</fullName>
    </submittedName>
</protein>